<dbReference type="PROSITE" id="PS50119">
    <property type="entry name" value="ZF_BBOX"/>
    <property type="match status" value="2"/>
</dbReference>
<gene>
    <name evidence="5" type="ORF">MGAL_10B084867</name>
</gene>
<dbReference type="GO" id="GO:0008270">
    <property type="term" value="F:zinc ion binding"/>
    <property type="evidence" value="ECO:0007669"/>
    <property type="project" value="UniProtKB-KW"/>
</dbReference>
<evidence type="ECO:0000313" key="5">
    <source>
        <dbReference type="EMBL" id="VDI48492.1"/>
    </source>
</evidence>
<keyword evidence="1" id="KW-0863">Zinc-finger</keyword>
<evidence type="ECO:0000313" key="6">
    <source>
        <dbReference type="Proteomes" id="UP000596742"/>
    </source>
</evidence>
<evidence type="ECO:0000256" key="2">
    <source>
        <dbReference type="SAM" id="Coils"/>
    </source>
</evidence>
<dbReference type="Gene3D" id="3.30.160.60">
    <property type="entry name" value="Classic Zinc Finger"/>
    <property type="match status" value="1"/>
</dbReference>
<proteinExistence type="predicted"/>
<protein>
    <recommendedName>
        <fullName evidence="4">B box-type domain-containing protein</fullName>
    </recommendedName>
</protein>
<dbReference type="AlphaFoldDB" id="A0A8B6FEI2"/>
<dbReference type="InterPro" id="IPR000315">
    <property type="entry name" value="Znf_B-box"/>
</dbReference>
<dbReference type="InterPro" id="IPR047153">
    <property type="entry name" value="TRIM45/56/19-like"/>
</dbReference>
<reference evidence="5" key="1">
    <citation type="submission" date="2018-11" db="EMBL/GenBank/DDBJ databases">
        <authorList>
            <person name="Alioto T."/>
            <person name="Alioto T."/>
        </authorList>
    </citation>
    <scope>NUCLEOTIDE SEQUENCE</scope>
</reference>
<sequence length="603" mass="67982">MPNEKLCAGCLRDNEENIAETWCSNCSELVCKFCAKVHRRFDPPHKIVQLNDVSENNFSLIETSKYCGTHSDQKSVLYCSQHDKSICDLCLSGDHANCQAIVSIERAAKGAKEGSAADDLEKRLKDIVTVARTSLKEVKTNADSLIKQKSDILQMVSTVRKEIEKHLDELEQDITEEIEKQYNTCQQRVMEQKIVMEKQEKELMDRNADINSLKLCTNDIQFFQTIKTLDVSTHQYETAMTTNITRISLEYEPNEEIPKLVAALKTFGNIRLSETDLELHHIPDKMQQSQVQVKNTKDTKSNGRTGHWTGFYKQHDRQHPFELDIVFMEGNVTGEGIDQIGKFTITGTSDVSSRRIQFRKQYKGAHSVNYSGQLSQDGCKMEGQYNIGGSSDKFTMTFVPKSNGRTGHWSGFYKQHDRQHPFELDIVFMEGNVTGEGIDQIGKFTIAGTCDVSSRRIQFRKQYKGAHSVNYSGQLSQDGCKMEGQYNIGGSSDKFTMTFVPAYHAVSGHWTGFYNQNGNRYAFELDIAFEGDKVSGEGDDGIGKFSINGDWISSSGKIQFCKQYHGKHSVDYSGQLSCDGRSMKGKYNVSGFSDNFTMTVVSL</sequence>
<evidence type="ECO:0000259" key="4">
    <source>
        <dbReference type="PROSITE" id="PS50119"/>
    </source>
</evidence>
<dbReference type="OrthoDB" id="6075915at2759"/>
<evidence type="ECO:0000256" key="3">
    <source>
        <dbReference type="SAM" id="MobiDB-lite"/>
    </source>
</evidence>
<comment type="caution">
    <text evidence="5">The sequence shown here is derived from an EMBL/GenBank/DDBJ whole genome shotgun (WGS) entry which is preliminary data.</text>
</comment>
<keyword evidence="6" id="KW-1185">Reference proteome</keyword>
<feature type="domain" description="B box-type" evidence="4">
    <location>
        <begin position="2"/>
        <end position="50"/>
    </location>
</feature>
<name>A0A8B6FEI2_MYTGA</name>
<organism evidence="5 6">
    <name type="scientific">Mytilus galloprovincialis</name>
    <name type="common">Mediterranean mussel</name>
    <dbReference type="NCBI Taxonomy" id="29158"/>
    <lineage>
        <taxon>Eukaryota</taxon>
        <taxon>Metazoa</taxon>
        <taxon>Spiralia</taxon>
        <taxon>Lophotrochozoa</taxon>
        <taxon>Mollusca</taxon>
        <taxon>Bivalvia</taxon>
        <taxon>Autobranchia</taxon>
        <taxon>Pteriomorphia</taxon>
        <taxon>Mytilida</taxon>
        <taxon>Mytiloidea</taxon>
        <taxon>Mytilidae</taxon>
        <taxon>Mytilinae</taxon>
        <taxon>Mytilus</taxon>
    </lineage>
</organism>
<dbReference type="CDD" id="cd00021">
    <property type="entry name" value="Bbox_SF"/>
    <property type="match status" value="1"/>
</dbReference>
<keyword evidence="1" id="KW-0862">Zinc</keyword>
<dbReference type="EMBL" id="UYJE01006741">
    <property type="protein sequence ID" value="VDI48492.1"/>
    <property type="molecule type" value="Genomic_DNA"/>
</dbReference>
<feature type="region of interest" description="Disordered" evidence="3">
    <location>
        <begin position="287"/>
        <end position="311"/>
    </location>
</feature>
<keyword evidence="1" id="KW-0479">Metal-binding</keyword>
<dbReference type="SMART" id="SM00336">
    <property type="entry name" value="BBOX"/>
    <property type="match status" value="2"/>
</dbReference>
<dbReference type="PANTHER" id="PTHR25462">
    <property type="entry name" value="BONUS, ISOFORM C-RELATED"/>
    <property type="match status" value="1"/>
</dbReference>
<feature type="coiled-coil region" evidence="2">
    <location>
        <begin position="153"/>
        <end position="180"/>
    </location>
</feature>
<dbReference type="SUPFAM" id="SSF57845">
    <property type="entry name" value="B-box zinc-binding domain"/>
    <property type="match status" value="1"/>
</dbReference>
<dbReference type="Proteomes" id="UP000596742">
    <property type="component" value="Unassembled WGS sequence"/>
</dbReference>
<accession>A0A8B6FEI2</accession>
<evidence type="ECO:0000256" key="1">
    <source>
        <dbReference type="PROSITE-ProRule" id="PRU00024"/>
    </source>
</evidence>
<keyword evidence="2" id="KW-0175">Coiled coil</keyword>
<dbReference type="PANTHER" id="PTHR25462:SF296">
    <property type="entry name" value="MEIOTIC P26, ISOFORM F"/>
    <property type="match status" value="1"/>
</dbReference>
<feature type="domain" description="B box-type" evidence="4">
    <location>
        <begin position="62"/>
        <end position="104"/>
    </location>
</feature>